<dbReference type="CDD" id="cd02440">
    <property type="entry name" value="AdoMet_MTases"/>
    <property type="match status" value="1"/>
</dbReference>
<protein>
    <recommendedName>
        <fullName evidence="3">Methyltransferase type 12 domain-containing protein</fullName>
    </recommendedName>
</protein>
<dbReference type="SUPFAM" id="SSF53335">
    <property type="entry name" value="S-adenosyl-L-methionine-dependent methyltransferases"/>
    <property type="match status" value="1"/>
</dbReference>
<dbReference type="PANTHER" id="PTHR44942">
    <property type="entry name" value="METHYLTRANSF_11 DOMAIN-CONTAINING PROTEIN"/>
    <property type="match status" value="1"/>
</dbReference>
<dbReference type="GO" id="GO:0008168">
    <property type="term" value="F:methyltransferase activity"/>
    <property type="evidence" value="ECO:0007669"/>
    <property type="project" value="UniProtKB-KW"/>
</dbReference>
<feature type="domain" description="Methyltransferase type 12" evidence="3">
    <location>
        <begin position="44"/>
        <end position="134"/>
    </location>
</feature>
<evidence type="ECO:0000313" key="5">
    <source>
        <dbReference type="Proteomes" id="UP000637578"/>
    </source>
</evidence>
<dbReference type="AlphaFoldDB" id="A0A8J3CD85"/>
<keyword evidence="2" id="KW-0808">Transferase</keyword>
<dbReference type="InterPro" id="IPR029063">
    <property type="entry name" value="SAM-dependent_MTases_sf"/>
</dbReference>
<reference evidence="4" key="2">
    <citation type="submission" date="2020-09" db="EMBL/GenBank/DDBJ databases">
        <authorList>
            <person name="Sun Q."/>
            <person name="Zhou Y."/>
        </authorList>
    </citation>
    <scope>NUCLEOTIDE SEQUENCE</scope>
    <source>
        <strain evidence="4">CGMCC 4.5737</strain>
    </source>
</reference>
<comment type="caution">
    <text evidence="4">The sequence shown here is derived from an EMBL/GenBank/DDBJ whole genome shotgun (WGS) entry which is preliminary data.</text>
</comment>
<evidence type="ECO:0000313" key="4">
    <source>
        <dbReference type="EMBL" id="GGM51669.1"/>
    </source>
</evidence>
<organism evidence="4 5">
    <name type="scientific">Longimycelium tulufanense</name>
    <dbReference type="NCBI Taxonomy" id="907463"/>
    <lineage>
        <taxon>Bacteria</taxon>
        <taxon>Bacillati</taxon>
        <taxon>Actinomycetota</taxon>
        <taxon>Actinomycetes</taxon>
        <taxon>Pseudonocardiales</taxon>
        <taxon>Pseudonocardiaceae</taxon>
        <taxon>Longimycelium</taxon>
    </lineage>
</organism>
<proteinExistence type="predicted"/>
<dbReference type="EMBL" id="BMMK01000009">
    <property type="protein sequence ID" value="GGM51669.1"/>
    <property type="molecule type" value="Genomic_DNA"/>
</dbReference>
<gene>
    <name evidence="4" type="ORF">GCM10012275_23170</name>
</gene>
<reference evidence="4" key="1">
    <citation type="journal article" date="2014" name="Int. J. Syst. Evol. Microbiol.">
        <title>Complete genome sequence of Corynebacterium casei LMG S-19264T (=DSM 44701T), isolated from a smear-ripened cheese.</title>
        <authorList>
            <consortium name="US DOE Joint Genome Institute (JGI-PGF)"/>
            <person name="Walter F."/>
            <person name="Albersmeier A."/>
            <person name="Kalinowski J."/>
            <person name="Ruckert C."/>
        </authorList>
    </citation>
    <scope>NUCLEOTIDE SEQUENCE</scope>
    <source>
        <strain evidence="4">CGMCC 4.5737</strain>
    </source>
</reference>
<sequence length="256" mass="28093">MTDQQSRFDGLSADYDRFRPRYPTDLLQKIVEKLPATDNLYVIDAGAGTGIALEGLIPLLGPGCTYQAVDISTDMVAAGRSKLPQVEWRLEPVEPFLETAPDVDLITAAQSFQWMDRPGFLRAAATCLKPAGVLAVLQNNRSSTESPFLDAYETLLEEYSPGYTRDYRDFDYAAELTDAFAPSAGTVEVVRTTWSRIMTPSDFIGMARSSTQVQRAISTHGATFLDRLTALTRDAASDGTLTIPYRSELFLAQVAA</sequence>
<dbReference type="PANTHER" id="PTHR44942:SF4">
    <property type="entry name" value="METHYLTRANSFERASE TYPE 11 DOMAIN-CONTAINING PROTEIN"/>
    <property type="match status" value="1"/>
</dbReference>
<keyword evidence="5" id="KW-1185">Reference proteome</keyword>
<dbReference type="Proteomes" id="UP000637578">
    <property type="component" value="Unassembled WGS sequence"/>
</dbReference>
<evidence type="ECO:0000256" key="2">
    <source>
        <dbReference type="ARBA" id="ARBA00022679"/>
    </source>
</evidence>
<evidence type="ECO:0000259" key="3">
    <source>
        <dbReference type="Pfam" id="PF08242"/>
    </source>
</evidence>
<dbReference type="GO" id="GO:0032259">
    <property type="term" value="P:methylation"/>
    <property type="evidence" value="ECO:0007669"/>
    <property type="project" value="UniProtKB-KW"/>
</dbReference>
<dbReference type="RefSeq" id="WP_189056830.1">
    <property type="nucleotide sequence ID" value="NZ_BMMK01000009.1"/>
</dbReference>
<keyword evidence="1" id="KW-0489">Methyltransferase</keyword>
<dbReference type="InterPro" id="IPR013217">
    <property type="entry name" value="Methyltransf_12"/>
</dbReference>
<accession>A0A8J3CD85</accession>
<evidence type="ECO:0000256" key="1">
    <source>
        <dbReference type="ARBA" id="ARBA00022603"/>
    </source>
</evidence>
<dbReference type="Pfam" id="PF08242">
    <property type="entry name" value="Methyltransf_12"/>
    <property type="match status" value="1"/>
</dbReference>
<dbReference type="Gene3D" id="3.40.50.150">
    <property type="entry name" value="Vaccinia Virus protein VP39"/>
    <property type="match status" value="1"/>
</dbReference>
<name>A0A8J3CD85_9PSEU</name>
<dbReference type="InterPro" id="IPR051052">
    <property type="entry name" value="Diverse_substrate_MTase"/>
</dbReference>